<evidence type="ECO:0000259" key="13">
    <source>
        <dbReference type="PROSITE" id="PS50929"/>
    </source>
</evidence>
<feature type="transmembrane region" description="Helical" evidence="11">
    <location>
        <begin position="207"/>
        <end position="230"/>
    </location>
</feature>
<dbReference type="InterPro" id="IPR003439">
    <property type="entry name" value="ABC_transporter-like_ATP-bd"/>
</dbReference>
<dbReference type="FunFam" id="3.40.50.300:FF:001750">
    <property type="entry name" value="ATP-binding cassette transporter"/>
    <property type="match status" value="1"/>
</dbReference>
<dbReference type="Proteomes" id="UP001338582">
    <property type="component" value="Chromosome 2"/>
</dbReference>
<dbReference type="InterPro" id="IPR003593">
    <property type="entry name" value="AAA+_ATPase"/>
</dbReference>
<sequence>MSSSSVDKHLLKTGPSAQELLEDETMVLQRRLFTPFLLKSVPPIPLEEERVTYPDYPKYSKPIEFVFFTWLLPVLKSGYKRTLTPADLFRLNEHVKVQPLAEKFNKNFQKRFAQFKAKHIKNKVYLRGETPETSSLLEAEDMLDFEPGPWLTVLATLDTFRLDYLSAMAFMASALAVQTTEPLLSKRLINYVTLKTLGLELNNGKGVGFAIGVSAMTLFSGICLNHAFYLSTFTGARMRGVLTKMILDKSFKLSARSRKKYSASKITSIMSTDVSRIDLGLGFSLWTVAFPIPVCIAIGLLLYNIHVPALVGVGLMVAYLAFAGGMGMLLFNYRTEALKQTDSRVRLVKEVLNNLKIIKLYSWELPYFDMIFKTRTTEMSFLLKMEIVRSVIISVASSLTGVSSWAAFLVLYAIATPARRNPATIFSSVALFALLSNVLIVLPLSLASVVDAMISMGRVGSYLSAEEDSAIESLPGLSSSSNSSQESKHALTFSNVSYEWEVFDDESEDEDEEGKSNEEKKAIKKRKSEKVKAKKLAIKNQKKALKQRAKDPSTPLPGIELIGLNEKEGSPKQEKKTFRLGPLNFDVAHGEFLAITGQIGSGKSSLLQAIAGNMKLTSGSINIDGDLVLCGTPWVQNATVQDNILFGLPYDDEWYQKVIFSTCLQADLAILPAGDQTEVGERGITLSGGQKARLCLARAVYAKPSIILLDDVLSAVDAKVGQHIMDHCITGLLKDKTRILATHQLSLISSANRVAFMDSDGVVCLGLLSELVQNNKAFGDLMQHNTHASSNSDEDDDPMAVQNDPQGEPARVFKKEDGVLVSEEEKSVNAIGLDVIGRYIGAGARGFKFNWILPGSVILTILYVFFELFQNTWLSFWIEYKFGGKSNGWYIGIYTCFVVLAVAFNIISFATVVFIMNRASRILNIEACRRVFYVPMAYMDITPMGRIINRFTKDTDVLDSEMGDKVALVSLFSIFLSGILILCIIYLPWIAIAVPGLIFVFLLVAGFYQASGREIKRLEAIQRSKVYNNFNEALTGMETIKIYRRSEQFLQKNSELINNMNEAYYLTVANQRWLDIAVTCMMVAFVLLISLLCVFKVFSISPASVGLILSYIFLAAGLVSMLVVIFTQVEQDMNSAERILEYVHDLPQEAPYIISDTAPLPTWPEKGTIEFQDVEMAYRPGLPLVLNRFTANIRANEKIGICGRTGAGKSSIMVALYRLTEMTGGSIHIDGVDISTLGLNNLRSKLSIIPQDSVLFDGTIRKNLDPFGEKTDDQLWNVLRRTNIVDASEIEAVKLQNINDPDLHRFHLDRVVENEGANLERDN</sequence>
<proteinExistence type="inferred from homology"/>
<dbReference type="GO" id="GO:0000329">
    <property type="term" value="C:fungal-type vacuole membrane"/>
    <property type="evidence" value="ECO:0007669"/>
    <property type="project" value="UniProtKB-ARBA"/>
</dbReference>
<dbReference type="InterPro" id="IPR017871">
    <property type="entry name" value="ABC_transporter-like_CS"/>
</dbReference>
<feature type="transmembrane region" description="Helical" evidence="11">
    <location>
        <begin position="391"/>
        <end position="414"/>
    </location>
</feature>
<gene>
    <name evidence="14" type="ORF">PUMCH_001610</name>
</gene>
<dbReference type="PROSITE" id="PS50893">
    <property type="entry name" value="ABC_TRANSPORTER_2"/>
    <property type="match status" value="1"/>
</dbReference>
<dbReference type="CDD" id="cd18606">
    <property type="entry name" value="ABC_6TM_YOR1_D2_like"/>
    <property type="match status" value="1"/>
</dbReference>
<dbReference type="SMART" id="SM00382">
    <property type="entry name" value="AAA"/>
    <property type="match status" value="2"/>
</dbReference>
<evidence type="ECO:0000256" key="7">
    <source>
        <dbReference type="ARBA" id="ARBA00022840"/>
    </source>
</evidence>
<dbReference type="KEGG" id="asau:88172675"/>
<feature type="domain" description="ABC transmembrane type-1" evidence="13">
    <location>
        <begin position="167"/>
        <end position="451"/>
    </location>
</feature>
<feature type="transmembrane region" description="Helical" evidence="11">
    <location>
        <begin position="889"/>
        <end position="915"/>
    </location>
</feature>
<dbReference type="Pfam" id="PF00005">
    <property type="entry name" value="ABC_tran"/>
    <property type="match status" value="2"/>
</dbReference>
<keyword evidence="8 11" id="KW-1133">Transmembrane helix</keyword>
<dbReference type="Gene3D" id="1.20.1560.10">
    <property type="entry name" value="ABC transporter type 1, transmembrane domain"/>
    <property type="match status" value="2"/>
</dbReference>
<evidence type="ECO:0000313" key="14">
    <source>
        <dbReference type="EMBL" id="WPK24340.1"/>
    </source>
</evidence>
<reference evidence="14 15" key="1">
    <citation type="submission" date="2023-10" db="EMBL/GenBank/DDBJ databases">
        <title>Draft Genome Sequence of Candida saopaulonensis from a very Premature Infant with Sepsis.</title>
        <authorList>
            <person name="Ning Y."/>
            <person name="Dai R."/>
            <person name="Xiao M."/>
            <person name="Xu Y."/>
            <person name="Yan Q."/>
            <person name="Zhang L."/>
        </authorList>
    </citation>
    <scope>NUCLEOTIDE SEQUENCE [LARGE SCALE GENOMIC DNA]</scope>
    <source>
        <strain evidence="14 15">19XY460</strain>
    </source>
</reference>
<dbReference type="InterPro" id="IPR036640">
    <property type="entry name" value="ABC1_TM_sf"/>
</dbReference>
<dbReference type="GO" id="GO:0005524">
    <property type="term" value="F:ATP binding"/>
    <property type="evidence" value="ECO:0007669"/>
    <property type="project" value="UniProtKB-KW"/>
</dbReference>
<dbReference type="PROSITE" id="PS00211">
    <property type="entry name" value="ABC_TRANSPORTER_1"/>
    <property type="match status" value="1"/>
</dbReference>
<feature type="transmembrane region" description="Helical" evidence="11">
    <location>
        <begin position="279"/>
        <end position="303"/>
    </location>
</feature>
<keyword evidence="4 11" id="KW-0812">Transmembrane</keyword>
<protein>
    <recommendedName>
        <fullName evidence="16">Oligomycin resistance ATP-dependent permease YOR1</fullName>
    </recommendedName>
</protein>
<feature type="region of interest" description="Disordered" evidence="10">
    <location>
        <begin position="784"/>
        <end position="807"/>
    </location>
</feature>
<dbReference type="CDD" id="cd18597">
    <property type="entry name" value="ABC_6TM_YOR1_D1_like"/>
    <property type="match status" value="1"/>
</dbReference>
<evidence type="ECO:0000256" key="10">
    <source>
        <dbReference type="SAM" id="MobiDB-lite"/>
    </source>
</evidence>
<dbReference type="EMBL" id="CP138895">
    <property type="protein sequence ID" value="WPK24340.1"/>
    <property type="molecule type" value="Genomic_DNA"/>
</dbReference>
<name>A0AAX4H704_9ASCO</name>
<feature type="region of interest" description="Disordered" evidence="10">
    <location>
        <begin position="504"/>
        <end position="526"/>
    </location>
</feature>
<dbReference type="InterPro" id="IPR027417">
    <property type="entry name" value="P-loop_NTPase"/>
</dbReference>
<feature type="domain" description="ABC transporter" evidence="12">
    <location>
        <begin position="559"/>
        <end position="784"/>
    </location>
</feature>
<accession>A0AAX4H704</accession>
<feature type="transmembrane region" description="Helical" evidence="11">
    <location>
        <begin position="309"/>
        <end position="331"/>
    </location>
</feature>
<feature type="transmembrane region" description="Helical" evidence="11">
    <location>
        <begin position="426"/>
        <end position="450"/>
    </location>
</feature>
<keyword evidence="5" id="KW-0677">Repeat</keyword>
<keyword evidence="7" id="KW-0067">ATP-binding</keyword>
<dbReference type="GO" id="GO:0016887">
    <property type="term" value="F:ATP hydrolysis activity"/>
    <property type="evidence" value="ECO:0007669"/>
    <property type="project" value="InterPro"/>
</dbReference>
<feature type="domain" description="ABC transmembrane type-1" evidence="13">
    <location>
        <begin position="855"/>
        <end position="1131"/>
    </location>
</feature>
<keyword evidence="9 11" id="KW-0472">Membrane</keyword>
<dbReference type="Pfam" id="PF00664">
    <property type="entry name" value="ABC_membrane"/>
    <property type="match status" value="2"/>
</dbReference>
<dbReference type="GO" id="GO:0008559">
    <property type="term" value="F:ABC-type xenobiotic transporter activity"/>
    <property type="evidence" value="ECO:0007669"/>
    <property type="project" value="TreeGrafter"/>
</dbReference>
<evidence type="ECO:0000313" key="15">
    <source>
        <dbReference type="Proteomes" id="UP001338582"/>
    </source>
</evidence>
<feature type="transmembrane region" description="Helical" evidence="11">
    <location>
        <begin position="1104"/>
        <end position="1126"/>
    </location>
</feature>
<evidence type="ECO:0000256" key="2">
    <source>
        <dbReference type="ARBA" id="ARBA00009726"/>
    </source>
</evidence>
<dbReference type="FunFam" id="3.40.50.300:FF:004162">
    <property type="entry name" value="ATP binding cassette subfamily C member 5"/>
    <property type="match status" value="1"/>
</dbReference>
<dbReference type="InterPro" id="IPR011527">
    <property type="entry name" value="ABC1_TM_dom"/>
</dbReference>
<feature type="transmembrane region" description="Helical" evidence="11">
    <location>
        <begin position="966"/>
        <end position="987"/>
    </location>
</feature>
<evidence type="ECO:0000256" key="9">
    <source>
        <dbReference type="ARBA" id="ARBA00023136"/>
    </source>
</evidence>
<organism evidence="14 15">
    <name type="scientific">Australozyma saopauloensis</name>
    <dbReference type="NCBI Taxonomy" id="291208"/>
    <lineage>
        <taxon>Eukaryota</taxon>
        <taxon>Fungi</taxon>
        <taxon>Dikarya</taxon>
        <taxon>Ascomycota</taxon>
        <taxon>Saccharomycotina</taxon>
        <taxon>Pichiomycetes</taxon>
        <taxon>Metschnikowiaceae</taxon>
        <taxon>Australozyma</taxon>
    </lineage>
</organism>
<dbReference type="PANTHER" id="PTHR24223:SF456">
    <property type="entry name" value="MULTIDRUG RESISTANCE-ASSOCIATED PROTEIN LETHAL(2)03659"/>
    <property type="match status" value="1"/>
</dbReference>
<feature type="region of interest" description="Disordered" evidence="10">
    <location>
        <begin position="541"/>
        <end position="561"/>
    </location>
</feature>
<dbReference type="FunFam" id="1.20.1560.10:FF:000013">
    <property type="entry name" value="ABC transporter C family member 2"/>
    <property type="match status" value="1"/>
</dbReference>
<evidence type="ECO:0000256" key="8">
    <source>
        <dbReference type="ARBA" id="ARBA00022989"/>
    </source>
</evidence>
<comment type="similarity">
    <text evidence="2">Belongs to the ABC transporter superfamily. ABCC family. Conjugate transporter (TC 3.A.1.208) subfamily.</text>
</comment>
<evidence type="ECO:0000256" key="4">
    <source>
        <dbReference type="ARBA" id="ARBA00022692"/>
    </source>
</evidence>
<evidence type="ECO:0000256" key="1">
    <source>
        <dbReference type="ARBA" id="ARBA00004141"/>
    </source>
</evidence>
<dbReference type="GeneID" id="88172675"/>
<dbReference type="SUPFAM" id="SSF90123">
    <property type="entry name" value="ABC transporter transmembrane region"/>
    <property type="match status" value="2"/>
</dbReference>
<dbReference type="InterPro" id="IPR050173">
    <property type="entry name" value="ABC_transporter_C-like"/>
</dbReference>
<dbReference type="GO" id="GO:0005886">
    <property type="term" value="C:plasma membrane"/>
    <property type="evidence" value="ECO:0007669"/>
    <property type="project" value="TreeGrafter"/>
</dbReference>
<evidence type="ECO:0000256" key="6">
    <source>
        <dbReference type="ARBA" id="ARBA00022741"/>
    </source>
</evidence>
<dbReference type="CDD" id="cd03250">
    <property type="entry name" value="ABCC_MRP_domain1"/>
    <property type="match status" value="1"/>
</dbReference>
<evidence type="ECO:0000259" key="12">
    <source>
        <dbReference type="PROSITE" id="PS50893"/>
    </source>
</evidence>
<dbReference type="PANTHER" id="PTHR24223">
    <property type="entry name" value="ATP-BINDING CASSETTE SUB-FAMILY C"/>
    <property type="match status" value="1"/>
</dbReference>
<dbReference type="Gene3D" id="3.40.50.300">
    <property type="entry name" value="P-loop containing nucleotide triphosphate hydrolases"/>
    <property type="match status" value="2"/>
</dbReference>
<dbReference type="PROSITE" id="PS50929">
    <property type="entry name" value="ABC_TM1F"/>
    <property type="match status" value="2"/>
</dbReference>
<keyword evidence="15" id="KW-1185">Reference proteome</keyword>
<dbReference type="RefSeq" id="XP_062876723.1">
    <property type="nucleotide sequence ID" value="XM_063020653.1"/>
</dbReference>
<feature type="compositionally biased region" description="Acidic residues" evidence="10">
    <location>
        <begin position="504"/>
        <end position="513"/>
    </location>
</feature>
<evidence type="ECO:0000256" key="11">
    <source>
        <dbReference type="SAM" id="Phobius"/>
    </source>
</evidence>
<dbReference type="SUPFAM" id="SSF52540">
    <property type="entry name" value="P-loop containing nucleoside triphosphate hydrolases"/>
    <property type="match status" value="2"/>
</dbReference>
<keyword evidence="6" id="KW-0547">Nucleotide-binding</keyword>
<evidence type="ECO:0000256" key="3">
    <source>
        <dbReference type="ARBA" id="ARBA00022448"/>
    </source>
</evidence>
<feature type="transmembrane region" description="Helical" evidence="11">
    <location>
        <begin position="993"/>
        <end position="1010"/>
    </location>
</feature>
<keyword evidence="3" id="KW-0813">Transport</keyword>
<evidence type="ECO:0008006" key="16">
    <source>
        <dbReference type="Google" id="ProtNLM"/>
    </source>
</evidence>
<feature type="transmembrane region" description="Helical" evidence="11">
    <location>
        <begin position="849"/>
        <end position="869"/>
    </location>
</feature>
<comment type="subcellular location">
    <subcellularLocation>
        <location evidence="1">Membrane</location>
        <topology evidence="1">Multi-pass membrane protein</topology>
    </subcellularLocation>
</comment>
<evidence type="ECO:0000256" key="5">
    <source>
        <dbReference type="ARBA" id="ARBA00022737"/>
    </source>
</evidence>
<feature type="transmembrane region" description="Helical" evidence="11">
    <location>
        <begin position="1076"/>
        <end position="1098"/>
    </location>
</feature>